<dbReference type="AlphaFoldDB" id="A0AAW0G4P7"/>
<feature type="domain" description="DUF6533" evidence="2">
    <location>
        <begin position="16"/>
        <end position="59"/>
    </location>
</feature>
<keyword evidence="1" id="KW-0472">Membrane</keyword>
<feature type="transmembrane region" description="Helical" evidence="1">
    <location>
        <begin position="117"/>
        <end position="137"/>
    </location>
</feature>
<dbReference type="Pfam" id="PF20151">
    <property type="entry name" value="DUF6533"/>
    <property type="match status" value="1"/>
</dbReference>
<reference evidence="3 4" key="1">
    <citation type="submission" date="2022-09" db="EMBL/GenBank/DDBJ databases">
        <authorList>
            <person name="Palmer J.M."/>
        </authorList>
    </citation>
    <scope>NUCLEOTIDE SEQUENCE [LARGE SCALE GENOMIC DNA]</scope>
    <source>
        <strain evidence="3 4">DSM 7382</strain>
    </source>
</reference>
<feature type="transmembrane region" description="Helical" evidence="1">
    <location>
        <begin position="157"/>
        <end position="179"/>
    </location>
</feature>
<dbReference type="InterPro" id="IPR045340">
    <property type="entry name" value="DUF6533"/>
</dbReference>
<comment type="caution">
    <text evidence="3">The sequence shown here is derived from an EMBL/GenBank/DDBJ whole genome shotgun (WGS) entry which is preliminary data.</text>
</comment>
<dbReference type="EMBL" id="JASBNA010000021">
    <property type="protein sequence ID" value="KAK7685284.1"/>
    <property type="molecule type" value="Genomic_DNA"/>
</dbReference>
<feature type="transmembrane region" description="Helical" evidence="1">
    <location>
        <begin position="12"/>
        <end position="31"/>
    </location>
</feature>
<organism evidence="3 4">
    <name type="scientific">Cerrena zonata</name>
    <dbReference type="NCBI Taxonomy" id="2478898"/>
    <lineage>
        <taxon>Eukaryota</taxon>
        <taxon>Fungi</taxon>
        <taxon>Dikarya</taxon>
        <taxon>Basidiomycota</taxon>
        <taxon>Agaricomycotina</taxon>
        <taxon>Agaricomycetes</taxon>
        <taxon>Polyporales</taxon>
        <taxon>Cerrenaceae</taxon>
        <taxon>Cerrena</taxon>
    </lineage>
</organism>
<evidence type="ECO:0000313" key="4">
    <source>
        <dbReference type="Proteomes" id="UP001385951"/>
    </source>
</evidence>
<evidence type="ECO:0000259" key="2">
    <source>
        <dbReference type="Pfam" id="PF20151"/>
    </source>
</evidence>
<accession>A0AAW0G4P7</accession>
<protein>
    <recommendedName>
        <fullName evidence="2">DUF6533 domain-containing protein</fullName>
    </recommendedName>
</protein>
<name>A0AAW0G4P7_9APHY</name>
<gene>
    <name evidence="3" type="ORF">QCA50_011647</name>
</gene>
<evidence type="ECO:0000313" key="3">
    <source>
        <dbReference type="EMBL" id="KAK7685284.1"/>
    </source>
</evidence>
<keyword evidence="1" id="KW-0812">Transmembrane</keyword>
<sequence length="272" mass="30197">MPLTTTAAQHLITAGYIHVVVATVWFWDALTSFSEEVEAFRVVGHRMTLPDVIYILSRTASGGMILSDLLFTVMPHSNCNVTTQVVAWFGVFATPLNTLLFLIRADAVFNQCAKSRIAFGLLWLSTFATITSPFSFTGFHVEHTRYCALEKVKQYCAAGTITVAIFDTVVFLSIAYKIASFSRLDTRDSWSKFFMKGTGEVSSSLLLTGQLYYFPVITLNTLAIAVLLTPSVSPQYQGVVIVADVVFQNMMLLATQIKLDLTMATIWLSRRL</sequence>
<dbReference type="Proteomes" id="UP001385951">
    <property type="component" value="Unassembled WGS sequence"/>
</dbReference>
<keyword evidence="1" id="KW-1133">Transmembrane helix</keyword>
<feature type="transmembrane region" description="Helical" evidence="1">
    <location>
        <begin position="85"/>
        <end position="105"/>
    </location>
</feature>
<proteinExistence type="predicted"/>
<keyword evidence="4" id="KW-1185">Reference proteome</keyword>
<evidence type="ECO:0000256" key="1">
    <source>
        <dbReference type="SAM" id="Phobius"/>
    </source>
</evidence>